<dbReference type="RefSeq" id="WP_354225904.1">
    <property type="nucleotide sequence ID" value="NZ_JBEPSN010000001.1"/>
</dbReference>
<organism evidence="6 7">
    <name type="scientific">Arthrobacter bambusae</name>
    <dbReference type="NCBI Taxonomy" id="1338426"/>
    <lineage>
        <taxon>Bacteria</taxon>
        <taxon>Bacillati</taxon>
        <taxon>Actinomycetota</taxon>
        <taxon>Actinomycetes</taxon>
        <taxon>Micrococcales</taxon>
        <taxon>Micrococcaceae</taxon>
        <taxon>Arthrobacter</taxon>
    </lineage>
</organism>
<dbReference type="GeneID" id="92751200"/>
<gene>
    <name evidence="6" type="ORF">ABIE37_000220</name>
</gene>
<dbReference type="InterPro" id="IPR050107">
    <property type="entry name" value="ABC_carbohydrate_import_ATPase"/>
</dbReference>
<dbReference type="InterPro" id="IPR003439">
    <property type="entry name" value="ABC_transporter-like_ATP-bd"/>
</dbReference>
<proteinExistence type="predicted"/>
<dbReference type="CDD" id="cd03215">
    <property type="entry name" value="ABC_Carb_Monos_II"/>
    <property type="match status" value="1"/>
</dbReference>
<dbReference type="PANTHER" id="PTHR43790">
    <property type="entry name" value="CARBOHYDRATE TRANSPORT ATP-BINDING PROTEIN MG119-RELATED"/>
    <property type="match status" value="1"/>
</dbReference>
<dbReference type="InterPro" id="IPR003593">
    <property type="entry name" value="AAA+_ATPase"/>
</dbReference>
<feature type="domain" description="ABC transporter" evidence="5">
    <location>
        <begin position="22"/>
        <end position="270"/>
    </location>
</feature>
<dbReference type="GO" id="GO:0005524">
    <property type="term" value="F:ATP binding"/>
    <property type="evidence" value="ECO:0007669"/>
    <property type="project" value="UniProtKB-KW"/>
</dbReference>
<dbReference type="EMBL" id="JBEPSN010000001">
    <property type="protein sequence ID" value="MET4538465.1"/>
    <property type="molecule type" value="Genomic_DNA"/>
</dbReference>
<evidence type="ECO:0000259" key="5">
    <source>
        <dbReference type="PROSITE" id="PS50893"/>
    </source>
</evidence>
<protein>
    <submittedName>
        <fullName evidence="6">Ribose transport system ATP-binding protein</fullName>
    </submittedName>
</protein>
<dbReference type="PANTHER" id="PTHR43790:SF9">
    <property type="entry name" value="GALACTOFURANOSE TRANSPORTER ATP-BINDING PROTEIN YTFR"/>
    <property type="match status" value="1"/>
</dbReference>
<feature type="domain" description="ABC transporter" evidence="5">
    <location>
        <begin position="276"/>
        <end position="524"/>
    </location>
</feature>
<sequence>MEIGQIAARPRIQDIKMINYAVACQDLSISFGATKALKSVTTGFERGKITALLGMNGSGKSTLIKILAGIYRPDPGSRITIAGSPIAGHLTPKRAHALGLRFLHQEVGLVGPLTISDNFAMVGRFRAPFSLGPIAQREQDEYVAQVLQRFDLPVHPQTKVADLSPTLRTMVGMARAFQHDGEDEDVFARNVLVLDEPTASLPADEVHAVMATVERLRDHGGTVIYVSHRTEEVKRLADNLIVLRDGELVVEEAVAHLQIPDIVSRVVGQTIAAKEPRRTDLSGAPVVLEVNNLQGTTLQDVSLQIRAGEVLGVAGLVGCGRSELIRLLSGAQRPHQGTMQLNGQPFQPTHPGTAVKQGVVSVPQDRRVEGCILGMATTDNLTMGSLNTFFKGGLLRLKSESLSAQGLAETYQVKTGDIRSPISTLSGGNQQKVVIARAASRATEVLLLDEPTQGVDALAKQEIWNIIRGFAATGKAVVVASTDFDEFVGLCDRVIVLDRGAISASAAGPDEITEKQLALLCAGADR</sequence>
<evidence type="ECO:0000313" key="7">
    <source>
        <dbReference type="Proteomes" id="UP001549307"/>
    </source>
</evidence>
<dbReference type="PROSITE" id="PS50893">
    <property type="entry name" value="ABC_TRANSPORTER_2"/>
    <property type="match status" value="2"/>
</dbReference>
<evidence type="ECO:0000313" key="6">
    <source>
        <dbReference type="EMBL" id="MET4538465.1"/>
    </source>
</evidence>
<dbReference type="InterPro" id="IPR027417">
    <property type="entry name" value="P-loop_NTPase"/>
</dbReference>
<dbReference type="PROSITE" id="PS00211">
    <property type="entry name" value="ABC_TRANSPORTER_1"/>
    <property type="match status" value="1"/>
</dbReference>
<evidence type="ECO:0000256" key="1">
    <source>
        <dbReference type="ARBA" id="ARBA00022448"/>
    </source>
</evidence>
<keyword evidence="4 6" id="KW-0067">ATP-binding</keyword>
<dbReference type="SMART" id="SM00382">
    <property type="entry name" value="AAA"/>
    <property type="match status" value="2"/>
</dbReference>
<dbReference type="Gene3D" id="3.40.50.300">
    <property type="entry name" value="P-loop containing nucleotide triphosphate hydrolases"/>
    <property type="match status" value="2"/>
</dbReference>
<comment type="caution">
    <text evidence="6">The sequence shown here is derived from an EMBL/GenBank/DDBJ whole genome shotgun (WGS) entry which is preliminary data.</text>
</comment>
<keyword evidence="7" id="KW-1185">Reference proteome</keyword>
<dbReference type="Pfam" id="PF00005">
    <property type="entry name" value="ABC_tran"/>
    <property type="match status" value="2"/>
</dbReference>
<dbReference type="SUPFAM" id="SSF52540">
    <property type="entry name" value="P-loop containing nucleoside triphosphate hydrolases"/>
    <property type="match status" value="2"/>
</dbReference>
<keyword evidence="2" id="KW-0677">Repeat</keyword>
<keyword evidence="3" id="KW-0547">Nucleotide-binding</keyword>
<reference evidence="6 7" key="1">
    <citation type="submission" date="2024-06" db="EMBL/GenBank/DDBJ databases">
        <title>Sorghum-associated microbial communities from plants grown in Nebraska, USA.</title>
        <authorList>
            <person name="Schachtman D."/>
        </authorList>
    </citation>
    <scope>NUCLEOTIDE SEQUENCE [LARGE SCALE GENOMIC DNA]</scope>
    <source>
        <strain evidence="6 7">3552</strain>
    </source>
</reference>
<dbReference type="Proteomes" id="UP001549307">
    <property type="component" value="Unassembled WGS sequence"/>
</dbReference>
<accession>A0ABV2P127</accession>
<evidence type="ECO:0000256" key="2">
    <source>
        <dbReference type="ARBA" id="ARBA00022737"/>
    </source>
</evidence>
<evidence type="ECO:0000256" key="4">
    <source>
        <dbReference type="ARBA" id="ARBA00022840"/>
    </source>
</evidence>
<dbReference type="InterPro" id="IPR017871">
    <property type="entry name" value="ABC_transporter-like_CS"/>
</dbReference>
<evidence type="ECO:0000256" key="3">
    <source>
        <dbReference type="ARBA" id="ARBA00022741"/>
    </source>
</evidence>
<keyword evidence="1" id="KW-0813">Transport</keyword>
<name>A0ABV2P127_9MICC</name>